<dbReference type="SUPFAM" id="SSF53254">
    <property type="entry name" value="Phosphoglycerate mutase-like"/>
    <property type="match status" value="1"/>
</dbReference>
<dbReference type="GO" id="GO:0005737">
    <property type="term" value="C:cytoplasm"/>
    <property type="evidence" value="ECO:0007669"/>
    <property type="project" value="TreeGrafter"/>
</dbReference>
<dbReference type="AlphaFoldDB" id="A0A1E3B247"/>
<gene>
    <name evidence="2" type="ORF">SI65_09525</name>
</gene>
<dbReference type="GO" id="GO:0016791">
    <property type="term" value="F:phosphatase activity"/>
    <property type="evidence" value="ECO:0007669"/>
    <property type="project" value="TreeGrafter"/>
</dbReference>
<reference evidence="2 3" key="1">
    <citation type="journal article" date="2016" name="BMC Genomics">
        <title>Comparative genomic and transcriptomic analyses of the Fuzhuan brick tea-fermentation fungus Aspergillus cristatus.</title>
        <authorList>
            <person name="Ge Y."/>
            <person name="Wang Y."/>
            <person name="Liu Y."/>
            <person name="Tan Y."/>
            <person name="Ren X."/>
            <person name="Zhang X."/>
            <person name="Hyde K.D."/>
            <person name="Liu Y."/>
            <person name="Liu Z."/>
        </authorList>
    </citation>
    <scope>NUCLEOTIDE SEQUENCE [LARGE SCALE GENOMIC DNA]</scope>
    <source>
        <strain evidence="2 3">GZAAS20.1005</strain>
    </source>
</reference>
<accession>A0A1E3B247</accession>
<dbReference type="Pfam" id="PF00300">
    <property type="entry name" value="His_Phos_1"/>
    <property type="match status" value="1"/>
</dbReference>
<dbReference type="InterPro" id="IPR013078">
    <property type="entry name" value="His_Pase_superF_clade-1"/>
</dbReference>
<dbReference type="EMBL" id="JXNT01000019">
    <property type="protein sequence ID" value="ODM15030.1"/>
    <property type="molecule type" value="Genomic_DNA"/>
</dbReference>
<dbReference type="Proteomes" id="UP000094569">
    <property type="component" value="Unassembled WGS sequence"/>
</dbReference>
<dbReference type="Gene3D" id="3.40.50.1240">
    <property type="entry name" value="Phosphoglycerate mutase-like"/>
    <property type="match status" value="1"/>
</dbReference>
<feature type="compositionally biased region" description="Basic and acidic residues" evidence="1">
    <location>
        <begin position="220"/>
        <end position="239"/>
    </location>
</feature>
<keyword evidence="3" id="KW-1185">Reference proteome</keyword>
<dbReference type="OrthoDB" id="496981at2759"/>
<proteinExistence type="predicted"/>
<dbReference type="PANTHER" id="PTHR48100">
    <property type="entry name" value="BROAD-SPECIFICITY PHOSPHATASE YOR283W-RELATED"/>
    <property type="match status" value="1"/>
</dbReference>
<comment type="caution">
    <text evidence="2">The sequence shown here is derived from an EMBL/GenBank/DDBJ whole genome shotgun (WGS) entry which is preliminary data.</text>
</comment>
<dbReference type="VEuPathDB" id="FungiDB:SI65_09525"/>
<organism evidence="2 3">
    <name type="scientific">Aspergillus cristatus</name>
    <name type="common">Chinese Fuzhuan brick tea-fermentation fungus</name>
    <name type="synonym">Eurotium cristatum</name>
    <dbReference type="NCBI Taxonomy" id="573508"/>
    <lineage>
        <taxon>Eukaryota</taxon>
        <taxon>Fungi</taxon>
        <taxon>Dikarya</taxon>
        <taxon>Ascomycota</taxon>
        <taxon>Pezizomycotina</taxon>
        <taxon>Eurotiomycetes</taxon>
        <taxon>Eurotiomycetidae</taxon>
        <taxon>Eurotiales</taxon>
        <taxon>Aspergillaceae</taxon>
        <taxon>Aspergillus</taxon>
        <taxon>Aspergillus subgen. Aspergillus</taxon>
    </lineage>
</organism>
<evidence type="ECO:0000313" key="3">
    <source>
        <dbReference type="Proteomes" id="UP000094569"/>
    </source>
</evidence>
<dbReference type="InterPro" id="IPR029033">
    <property type="entry name" value="His_PPase_superfam"/>
</dbReference>
<feature type="region of interest" description="Disordered" evidence="1">
    <location>
        <begin position="219"/>
        <end position="240"/>
    </location>
</feature>
<dbReference type="InterPro" id="IPR050275">
    <property type="entry name" value="PGM_Phosphatase"/>
</dbReference>
<evidence type="ECO:0000256" key="1">
    <source>
        <dbReference type="SAM" id="MobiDB-lite"/>
    </source>
</evidence>
<dbReference type="CDD" id="cd07067">
    <property type="entry name" value="HP_PGM_like"/>
    <property type="match status" value="1"/>
</dbReference>
<protein>
    <submittedName>
        <fullName evidence="2">Uncharacterized protein</fullName>
    </submittedName>
</protein>
<evidence type="ECO:0000313" key="2">
    <source>
        <dbReference type="EMBL" id="ODM15030.1"/>
    </source>
</evidence>
<sequence>MPPVIHLVRHAQGVHNLSTANHVIHDPSLTDLGHEQCRTLRHAFPYHERIELVTASPLRRTLYTALHSFEPAFEKGDGVKLIALPDVQETSDVPCDTGSDPEVLKKEFVEKGLPVDLGLLRDGWNNKFEGRYQPTNQAIKDRARDARRWLKARPEKEIVVVTHGGFLHYLTEDWEDSSQYQGTGWANTEYRTYVFSEEEHKDDLEGYALEGDNATLVETTESRNRRGKDGPTPHRERQKTLYKLGTQGWEDQGLQLSTAEREAAKVPGGKEVGGVRV</sequence>
<dbReference type="SMART" id="SM00855">
    <property type="entry name" value="PGAM"/>
    <property type="match status" value="1"/>
</dbReference>
<name>A0A1E3B247_ASPCR</name>
<dbReference type="PANTHER" id="PTHR48100:SF54">
    <property type="entry name" value="PHOSPHATASE SPAC5H10.03-RELATED"/>
    <property type="match status" value="1"/>
</dbReference>